<accession>A0A9P6MLV9</accession>
<feature type="compositionally biased region" description="Polar residues" evidence="1">
    <location>
        <begin position="55"/>
        <end position="66"/>
    </location>
</feature>
<feature type="compositionally biased region" description="Polar residues" evidence="1">
    <location>
        <begin position="34"/>
        <end position="44"/>
    </location>
</feature>
<evidence type="ECO:0000313" key="3">
    <source>
        <dbReference type="Proteomes" id="UP000703661"/>
    </source>
</evidence>
<feature type="compositionally biased region" description="Acidic residues" evidence="1">
    <location>
        <begin position="67"/>
        <end position="78"/>
    </location>
</feature>
<feature type="region of interest" description="Disordered" evidence="1">
    <location>
        <begin position="209"/>
        <end position="232"/>
    </location>
</feature>
<name>A0A9P6MLV9_9FUNG</name>
<gene>
    <name evidence="2" type="ORF">BGZ80_004754</name>
</gene>
<reference evidence="2" key="1">
    <citation type="journal article" date="2020" name="Fungal Divers.">
        <title>Resolving the Mortierellaceae phylogeny through synthesis of multi-gene phylogenetics and phylogenomics.</title>
        <authorList>
            <person name="Vandepol N."/>
            <person name="Liber J."/>
            <person name="Desiro A."/>
            <person name="Na H."/>
            <person name="Kennedy M."/>
            <person name="Barry K."/>
            <person name="Grigoriev I.V."/>
            <person name="Miller A.N."/>
            <person name="O'Donnell K."/>
            <person name="Stajich J.E."/>
            <person name="Bonito G."/>
        </authorList>
    </citation>
    <scope>NUCLEOTIDE SEQUENCE</scope>
    <source>
        <strain evidence="2">NRRL 2769</strain>
    </source>
</reference>
<feature type="compositionally biased region" description="Low complexity" evidence="1">
    <location>
        <begin position="1"/>
        <end position="21"/>
    </location>
</feature>
<keyword evidence="3" id="KW-1185">Reference proteome</keyword>
<comment type="caution">
    <text evidence="2">The sequence shown here is derived from an EMBL/GenBank/DDBJ whole genome shotgun (WGS) entry which is preliminary data.</text>
</comment>
<sequence length="346" mass="38695">MTKMRAASSSSSSTSPASSPTRNDHGDNSHHYNKPSSARNGNAKQKSRDLPKASEPQSPAQRAQSTEMEDDSDQDELNNGESANESVSPISTGRKTPFRSFKPRSKQSIALLNAMLRCSPFDKANGSSVHDRWQGVINILIQAGEQQVEVGGKNAYLNVIPRTCQLAWDRFKEDYTRAIESHSSERLGMTRDGWNNLVHQVLELEQAGKVRKKKGAKRSNMDDENNGTQLDDDAFASRLGRRLFSDTDMSVNYDDHPQSSRLRLDDSALLHQIQKQVSELVRYAKEKSEDSSRRQEYRDKVLIDTLASTQQKFLQAMNNLVAKQEAASERQATAIEALTAALLRKK</sequence>
<proteinExistence type="predicted"/>
<evidence type="ECO:0000256" key="1">
    <source>
        <dbReference type="SAM" id="MobiDB-lite"/>
    </source>
</evidence>
<dbReference type="OrthoDB" id="2389973at2759"/>
<evidence type="ECO:0000313" key="2">
    <source>
        <dbReference type="EMBL" id="KAG0007356.1"/>
    </source>
</evidence>
<protein>
    <submittedName>
        <fullName evidence="2">Uncharacterized protein</fullName>
    </submittedName>
</protein>
<organism evidence="2 3">
    <name type="scientific">Entomortierella chlamydospora</name>
    <dbReference type="NCBI Taxonomy" id="101097"/>
    <lineage>
        <taxon>Eukaryota</taxon>
        <taxon>Fungi</taxon>
        <taxon>Fungi incertae sedis</taxon>
        <taxon>Mucoromycota</taxon>
        <taxon>Mortierellomycotina</taxon>
        <taxon>Mortierellomycetes</taxon>
        <taxon>Mortierellales</taxon>
        <taxon>Mortierellaceae</taxon>
        <taxon>Entomortierella</taxon>
    </lineage>
</organism>
<dbReference type="Proteomes" id="UP000703661">
    <property type="component" value="Unassembled WGS sequence"/>
</dbReference>
<feature type="region of interest" description="Disordered" evidence="1">
    <location>
        <begin position="1"/>
        <end position="103"/>
    </location>
</feature>
<feature type="compositionally biased region" description="Acidic residues" evidence="1">
    <location>
        <begin position="222"/>
        <end position="232"/>
    </location>
</feature>
<dbReference type="AlphaFoldDB" id="A0A9P6MLV9"/>
<dbReference type="EMBL" id="JAAAID010002391">
    <property type="protein sequence ID" value="KAG0007356.1"/>
    <property type="molecule type" value="Genomic_DNA"/>
</dbReference>
<feature type="compositionally biased region" description="Polar residues" evidence="1">
    <location>
        <begin position="79"/>
        <end position="94"/>
    </location>
</feature>